<reference evidence="2 3" key="2">
    <citation type="submission" date="2016-12" db="EMBL/GenBank/DDBJ databases">
        <title>Genome sequencing and description of Paenibacillus sp. nov. from high altitude lake in the Indian Trans- Himalayas.</title>
        <authorList>
            <person name="Kiran S."/>
            <person name="Swarnkar M.K."/>
            <person name="Rana A."/>
            <person name="Tewari R."/>
            <person name="Gulati A."/>
        </authorList>
    </citation>
    <scope>NUCLEOTIDE SEQUENCE [LARGE SCALE GENOMIC DNA]</scope>
    <source>
        <strain evidence="2 3">IHBB 9951</strain>
    </source>
</reference>
<dbReference type="AlphaFoldDB" id="A0A1B2E0R6"/>
<organism evidence="1">
    <name type="scientific">Paenibacillus ihbetae</name>
    <dbReference type="NCBI Taxonomy" id="1870820"/>
    <lineage>
        <taxon>Bacteria</taxon>
        <taxon>Bacillati</taxon>
        <taxon>Bacillota</taxon>
        <taxon>Bacilli</taxon>
        <taxon>Bacillales</taxon>
        <taxon>Paenibacillaceae</taxon>
        <taxon>Paenibacillus</taxon>
    </lineage>
</organism>
<dbReference type="EMBL" id="MRVI01000002">
    <property type="protein sequence ID" value="OOC59412.1"/>
    <property type="molecule type" value="Genomic_DNA"/>
</dbReference>
<dbReference type="OrthoDB" id="5432776at2"/>
<keyword evidence="3" id="KW-1185">Reference proteome</keyword>
<evidence type="ECO:0000313" key="1">
    <source>
        <dbReference type="EMBL" id="ANY73487.1"/>
    </source>
</evidence>
<dbReference type="InterPro" id="IPR025234">
    <property type="entry name" value="YjzH-like"/>
</dbReference>
<dbReference type="RefSeq" id="WP_007132987.1">
    <property type="nucleotide sequence ID" value="NZ_CP016809.1"/>
</dbReference>
<dbReference type="EMBL" id="CP016809">
    <property type="protein sequence ID" value="ANY73487.1"/>
    <property type="molecule type" value="Genomic_DNA"/>
</dbReference>
<accession>A0A1B2E0R6</accession>
<evidence type="ECO:0000313" key="3">
    <source>
        <dbReference type="Proteomes" id="UP000189059"/>
    </source>
</evidence>
<sequence length="67" mass="7851">MDKWEYKTLKFKTRGFLGGKVDEEEFEDLLNSYGIDGWELVSCFDTSMYQGQSNDIIAVLKRKAYLE</sequence>
<dbReference type="Proteomes" id="UP000189059">
    <property type="component" value="Unassembled WGS sequence"/>
</dbReference>
<evidence type="ECO:0008006" key="4">
    <source>
        <dbReference type="Google" id="ProtNLM"/>
    </source>
</evidence>
<protein>
    <recommendedName>
        <fullName evidence="4">DUF4177 domain-containing protein</fullName>
    </recommendedName>
</protein>
<proteinExistence type="predicted"/>
<dbReference type="GeneID" id="95407756"/>
<name>A0A1B2E0R6_9BACL</name>
<reference evidence="1" key="1">
    <citation type="submission" date="2016-08" db="EMBL/GenBank/DDBJ databases">
        <title>Complete Genome Seqeunce of Paenibacillus sp. nov. IHBB 9852 from high altitute lake of Indian trans-Himalayas.</title>
        <authorList>
            <person name="Kiran S."/>
            <person name="Swarnkar M.K."/>
            <person name="Rana A."/>
            <person name="Tewari R."/>
            <person name="Gulati A."/>
        </authorList>
    </citation>
    <scope>NUCLEOTIDE SEQUENCE [LARGE SCALE GENOMIC DNA]</scope>
    <source>
        <strain evidence="1">IHBB 9852</strain>
    </source>
</reference>
<gene>
    <name evidence="2" type="ORF">BBD40_27755</name>
    <name evidence="1" type="ORF">BBD41_13330</name>
</gene>
<dbReference type="KEGG" id="pib:BBD41_13330"/>
<evidence type="ECO:0000313" key="2">
    <source>
        <dbReference type="EMBL" id="OOC59412.1"/>
    </source>
</evidence>
<dbReference type="Pfam" id="PF13783">
    <property type="entry name" value="DUF4177"/>
    <property type="match status" value="1"/>
</dbReference>